<dbReference type="PANTHER" id="PTHR24171">
    <property type="entry name" value="ANKYRIN REPEAT DOMAIN-CONTAINING PROTEIN 39-RELATED"/>
    <property type="match status" value="1"/>
</dbReference>
<dbReference type="Proteomes" id="UP000075714">
    <property type="component" value="Unassembled WGS sequence"/>
</dbReference>
<keyword evidence="6" id="KW-1185">Reference proteome</keyword>
<feature type="compositionally biased region" description="Low complexity" evidence="4">
    <location>
        <begin position="244"/>
        <end position="253"/>
    </location>
</feature>
<dbReference type="PROSITE" id="PS50297">
    <property type="entry name" value="ANK_REP_REGION"/>
    <property type="match status" value="1"/>
</dbReference>
<feature type="compositionally biased region" description="Low complexity" evidence="4">
    <location>
        <begin position="335"/>
        <end position="360"/>
    </location>
</feature>
<dbReference type="AlphaFoldDB" id="A0A150FWA2"/>
<name>A0A150FWA2_GONPE</name>
<keyword evidence="1" id="KW-0677">Repeat</keyword>
<dbReference type="SMART" id="SM00248">
    <property type="entry name" value="ANK"/>
    <property type="match status" value="3"/>
</dbReference>
<dbReference type="Gene3D" id="3.30.40.10">
    <property type="entry name" value="Zinc/RING finger domain, C3HC4 (zinc finger)"/>
    <property type="match status" value="1"/>
</dbReference>
<feature type="region of interest" description="Disordered" evidence="4">
    <location>
        <begin position="305"/>
        <end position="438"/>
    </location>
</feature>
<evidence type="ECO:0000313" key="5">
    <source>
        <dbReference type="EMBL" id="KXZ41310.1"/>
    </source>
</evidence>
<reference evidence="6" key="1">
    <citation type="journal article" date="2016" name="Nat. Commun.">
        <title>The Gonium pectorale genome demonstrates co-option of cell cycle regulation during the evolution of multicellularity.</title>
        <authorList>
            <person name="Hanschen E.R."/>
            <person name="Marriage T.N."/>
            <person name="Ferris P.J."/>
            <person name="Hamaji T."/>
            <person name="Toyoda A."/>
            <person name="Fujiyama A."/>
            <person name="Neme R."/>
            <person name="Noguchi H."/>
            <person name="Minakuchi Y."/>
            <person name="Suzuki M."/>
            <person name="Kawai-Toyooka H."/>
            <person name="Smith D.R."/>
            <person name="Sparks H."/>
            <person name="Anderson J."/>
            <person name="Bakaric R."/>
            <person name="Luria V."/>
            <person name="Karger A."/>
            <person name="Kirschner M.W."/>
            <person name="Durand P.M."/>
            <person name="Michod R.E."/>
            <person name="Nozaki H."/>
            <person name="Olson B.J."/>
        </authorList>
    </citation>
    <scope>NUCLEOTIDE SEQUENCE [LARGE SCALE GENOMIC DNA]</scope>
    <source>
        <strain evidence="6">NIES-2863</strain>
    </source>
</reference>
<evidence type="ECO:0000256" key="2">
    <source>
        <dbReference type="ARBA" id="ARBA00023043"/>
    </source>
</evidence>
<dbReference type="Pfam" id="PF13637">
    <property type="entry name" value="Ank_4"/>
    <property type="match status" value="1"/>
</dbReference>
<keyword evidence="2 3" id="KW-0040">ANK repeat</keyword>
<evidence type="ECO:0000256" key="3">
    <source>
        <dbReference type="PROSITE-ProRule" id="PRU00023"/>
    </source>
</evidence>
<feature type="compositionally biased region" description="Low complexity" evidence="4">
    <location>
        <begin position="465"/>
        <end position="474"/>
    </location>
</feature>
<evidence type="ECO:0000256" key="4">
    <source>
        <dbReference type="SAM" id="MobiDB-lite"/>
    </source>
</evidence>
<feature type="compositionally biased region" description="Low complexity" evidence="4">
    <location>
        <begin position="314"/>
        <end position="327"/>
    </location>
</feature>
<accession>A0A150FWA2</accession>
<sequence length="579" mass="59443">MGNNASLPEKLYQSVVKNDLCSFQALVRDFGAGLDDPDARARVLEYKDSKGRTPLLLAAAKNHYQIMQELVKLGADVHYINPAPNSAGGALHEAASRRHEAAVELLLGAGANPFAANAAGRTALDEAVLSGHSGVVRAIERRAEFTGAVAFKPPPAAPNSAAGPYPTPAGPCLMASPLTLYQQQQAFVAAMRSPTSTSLLTPPPPPDRSPERPLRASTTPQLGSLTPRRQGGGAAGLGMPAPPAAADGRAQQAVGAGAVGPDVETLVGTGGQVIGETFIENMSALPGETDEDFAARLASAVSATSGRSQQTLFPAQQHAQQPQQQHPQQHHLHQHYPALAQPPQRSAASASVASADVHPPGDMFPNPLHQLQQQQPGASPMAPSPAGLINFQSDPGGLQPAAIAGARPVGQSSMAPPHQPPSAAGRHGGGGGGPLDDLDLDAVNELIAAEASAATARAEDEARAAAAVATAAASQPPPRQPPVPTWGPPHASPQASKQEAPSAPPADAHASPLAAARRRPSEPDAEAECVICLSAPKEVGLLHGDSVHRCVCRGCSAMLRVGMPCPLCRQTVERVLGVY</sequence>
<comment type="caution">
    <text evidence="5">The sequence shown here is derived from an EMBL/GenBank/DDBJ whole genome shotgun (WGS) entry which is preliminary data.</text>
</comment>
<protein>
    <submittedName>
        <fullName evidence="5">Uncharacterized protein</fullName>
    </submittedName>
</protein>
<dbReference type="STRING" id="33097.A0A150FWA2"/>
<feature type="repeat" description="ANK" evidence="3">
    <location>
        <begin position="50"/>
        <end position="82"/>
    </location>
</feature>
<dbReference type="Gene3D" id="1.25.40.20">
    <property type="entry name" value="Ankyrin repeat-containing domain"/>
    <property type="match status" value="1"/>
</dbReference>
<feature type="compositionally biased region" description="Low complexity" evidence="4">
    <location>
        <begin position="370"/>
        <end position="387"/>
    </location>
</feature>
<dbReference type="OrthoDB" id="543902at2759"/>
<dbReference type="Pfam" id="PF00023">
    <property type="entry name" value="Ank"/>
    <property type="match status" value="1"/>
</dbReference>
<dbReference type="Pfam" id="PF13920">
    <property type="entry name" value="zf-C3HC4_3"/>
    <property type="match status" value="1"/>
</dbReference>
<dbReference type="InterPro" id="IPR013083">
    <property type="entry name" value="Znf_RING/FYVE/PHD"/>
</dbReference>
<feature type="region of interest" description="Disordered" evidence="4">
    <location>
        <begin position="465"/>
        <end position="520"/>
    </location>
</feature>
<evidence type="ECO:0000313" key="6">
    <source>
        <dbReference type="Proteomes" id="UP000075714"/>
    </source>
</evidence>
<dbReference type="SUPFAM" id="SSF48403">
    <property type="entry name" value="Ankyrin repeat"/>
    <property type="match status" value="1"/>
</dbReference>
<gene>
    <name evidence="5" type="ORF">GPECTOR_563g588</name>
</gene>
<proteinExistence type="predicted"/>
<feature type="repeat" description="ANK" evidence="3">
    <location>
        <begin position="86"/>
        <end position="118"/>
    </location>
</feature>
<feature type="compositionally biased region" description="Pro residues" evidence="4">
    <location>
        <begin position="475"/>
        <end position="491"/>
    </location>
</feature>
<dbReference type="EMBL" id="LSYV01000560">
    <property type="protein sequence ID" value="KXZ41310.1"/>
    <property type="molecule type" value="Genomic_DNA"/>
</dbReference>
<feature type="compositionally biased region" description="Low complexity" evidence="4">
    <location>
        <begin position="505"/>
        <end position="515"/>
    </location>
</feature>
<dbReference type="PANTHER" id="PTHR24171:SF9">
    <property type="entry name" value="ANKYRIN REPEAT DOMAIN-CONTAINING PROTEIN 39"/>
    <property type="match status" value="1"/>
</dbReference>
<dbReference type="InterPro" id="IPR002110">
    <property type="entry name" value="Ankyrin_rpt"/>
</dbReference>
<evidence type="ECO:0000256" key="1">
    <source>
        <dbReference type="ARBA" id="ARBA00022737"/>
    </source>
</evidence>
<dbReference type="PROSITE" id="PS50088">
    <property type="entry name" value="ANK_REPEAT"/>
    <property type="match status" value="2"/>
</dbReference>
<feature type="region of interest" description="Disordered" evidence="4">
    <location>
        <begin position="191"/>
        <end position="253"/>
    </location>
</feature>
<dbReference type="InterPro" id="IPR036770">
    <property type="entry name" value="Ankyrin_rpt-contain_sf"/>
</dbReference>
<organism evidence="5 6">
    <name type="scientific">Gonium pectorale</name>
    <name type="common">Green alga</name>
    <dbReference type="NCBI Taxonomy" id="33097"/>
    <lineage>
        <taxon>Eukaryota</taxon>
        <taxon>Viridiplantae</taxon>
        <taxon>Chlorophyta</taxon>
        <taxon>core chlorophytes</taxon>
        <taxon>Chlorophyceae</taxon>
        <taxon>CS clade</taxon>
        <taxon>Chlamydomonadales</taxon>
        <taxon>Volvocaceae</taxon>
        <taxon>Gonium</taxon>
    </lineage>
</organism>